<dbReference type="InterPro" id="IPR011935">
    <property type="entry name" value="CHP02231"/>
</dbReference>
<feature type="region of interest" description="Disordered" evidence="2">
    <location>
        <begin position="282"/>
        <end position="303"/>
    </location>
</feature>
<evidence type="ECO:0000313" key="7">
    <source>
        <dbReference type="Proteomes" id="UP000199766"/>
    </source>
</evidence>
<evidence type="ECO:0000256" key="1">
    <source>
        <dbReference type="SAM" id="Coils"/>
    </source>
</evidence>
<feature type="coiled-coil region" evidence="1">
    <location>
        <begin position="109"/>
        <end position="136"/>
    </location>
</feature>
<name>A0A1H9SCV4_9BURK</name>
<dbReference type="EMBL" id="FOGD01000017">
    <property type="protein sequence ID" value="SER82415.1"/>
    <property type="molecule type" value="Genomic_DNA"/>
</dbReference>
<feature type="domain" description="DUF4140" evidence="5">
    <location>
        <begin position="46"/>
        <end position="138"/>
    </location>
</feature>
<keyword evidence="3" id="KW-0732">Signal</keyword>
<keyword evidence="1" id="KW-0175">Coiled coil</keyword>
<dbReference type="InterPro" id="IPR037291">
    <property type="entry name" value="DUF4139"/>
</dbReference>
<evidence type="ECO:0000259" key="4">
    <source>
        <dbReference type="Pfam" id="PF13598"/>
    </source>
</evidence>
<dbReference type="Pfam" id="PF13600">
    <property type="entry name" value="DUF4140"/>
    <property type="match status" value="1"/>
</dbReference>
<dbReference type="PROSITE" id="PS51257">
    <property type="entry name" value="PROKAR_LIPOPROTEIN"/>
    <property type="match status" value="1"/>
</dbReference>
<evidence type="ECO:0000256" key="2">
    <source>
        <dbReference type="SAM" id="MobiDB-lite"/>
    </source>
</evidence>
<dbReference type="Pfam" id="PF13598">
    <property type="entry name" value="DUF4139"/>
    <property type="match status" value="1"/>
</dbReference>
<dbReference type="STRING" id="180197.SAMN02982919_03103"/>
<dbReference type="NCBIfam" id="TIGR02231">
    <property type="entry name" value="mucoidy inhibitor MuiA family protein"/>
    <property type="match status" value="1"/>
</dbReference>
<reference evidence="6 7" key="1">
    <citation type="submission" date="2016-10" db="EMBL/GenBank/DDBJ databases">
        <authorList>
            <person name="de Groot N.N."/>
        </authorList>
    </citation>
    <scope>NUCLEOTIDE SEQUENCE [LARGE SCALE GENOMIC DNA]</scope>
    <source>
        <strain evidence="6 7">ATCC 35958</strain>
    </source>
</reference>
<dbReference type="AlphaFoldDB" id="A0A1H9SCV4"/>
<evidence type="ECO:0000259" key="5">
    <source>
        <dbReference type="Pfam" id="PF13600"/>
    </source>
</evidence>
<feature type="domain" description="DUF4139" evidence="4">
    <location>
        <begin position="232"/>
        <end position="555"/>
    </location>
</feature>
<gene>
    <name evidence="6" type="ORF">SAMN02982919_03103</name>
</gene>
<sequence>MNRLAFFWPRPLAVALLAATACHSGYAATTAAPAADTSAASRIAKVTVYPGSATVERVARVASGARSFTFSCLPASLDSASLQVQADAAVRVGEFHVETKDRDVTPECASPLEGQIRTLEDQIAQVRAEMEALQLAQRYLGNVAGAAPGAPAEGKVEARIAPTSAAQVTATAEALRLSSQNALQRSHQLERRQQALELALKPLLTEQGRVASLRAQVMSVTVNLATAQEAELRLSYQVRGPGWQPSYRATLQAAKAAVQLERLALVAQASGEDWSNVQLTLSTGQPGRATQGRLPRPWTLDVAPPPRPQSVAMPMMAMAPAPAPALHDNIAAKNRAIVLQEDMPLFDVSVFNKGFATEFAVPQRISVPSSGQRVTLALGSHQANAQLLTRIAPAEEEAAYLVAQLQAPPGVWPAGPVGLYRDGAFVGTGQLDFAAANADQSAQGSSLSFGRDELVRVRATAPENMTGSTGLTGSRTERRTRRSYHIDSRHSTAITLQVLHAAPISQHEKIEVESHYQPAPSSLTWGGQPGTIVWQQPLAAGASASFSAEHTVRYSKELELLERH</sequence>
<evidence type="ECO:0000256" key="3">
    <source>
        <dbReference type="SAM" id="SignalP"/>
    </source>
</evidence>
<keyword evidence="7" id="KW-1185">Reference proteome</keyword>
<dbReference type="RefSeq" id="WP_245751514.1">
    <property type="nucleotide sequence ID" value="NZ_FOGD01000017.1"/>
</dbReference>
<accession>A0A1H9SCV4</accession>
<dbReference type="Proteomes" id="UP000199766">
    <property type="component" value="Unassembled WGS sequence"/>
</dbReference>
<protein>
    <recommendedName>
        <fullName evidence="8">DUF4139 domain-containing protein</fullName>
    </recommendedName>
</protein>
<dbReference type="InterPro" id="IPR025554">
    <property type="entry name" value="DUF4140"/>
</dbReference>
<dbReference type="PANTHER" id="PTHR31005:SF8">
    <property type="entry name" value="DUF4139 DOMAIN-CONTAINING PROTEIN"/>
    <property type="match status" value="1"/>
</dbReference>
<evidence type="ECO:0008006" key="8">
    <source>
        <dbReference type="Google" id="ProtNLM"/>
    </source>
</evidence>
<organism evidence="6 7">
    <name type="scientific">Giesbergeria anulus</name>
    <dbReference type="NCBI Taxonomy" id="180197"/>
    <lineage>
        <taxon>Bacteria</taxon>
        <taxon>Pseudomonadati</taxon>
        <taxon>Pseudomonadota</taxon>
        <taxon>Betaproteobacteria</taxon>
        <taxon>Burkholderiales</taxon>
        <taxon>Comamonadaceae</taxon>
        <taxon>Giesbergeria</taxon>
    </lineage>
</organism>
<feature type="signal peptide" evidence="3">
    <location>
        <begin position="1"/>
        <end position="27"/>
    </location>
</feature>
<feature type="chain" id="PRO_5011634759" description="DUF4139 domain-containing protein" evidence="3">
    <location>
        <begin position="28"/>
        <end position="564"/>
    </location>
</feature>
<proteinExistence type="predicted"/>
<evidence type="ECO:0000313" key="6">
    <source>
        <dbReference type="EMBL" id="SER82415.1"/>
    </source>
</evidence>
<dbReference type="PANTHER" id="PTHR31005">
    <property type="entry name" value="DUF4139 DOMAIN-CONTAINING PROTEIN"/>
    <property type="match status" value="1"/>
</dbReference>